<dbReference type="PROSITE" id="PS52016">
    <property type="entry name" value="TONB_DEPENDENT_REC_3"/>
    <property type="match status" value="1"/>
</dbReference>
<keyword evidence="7 8" id="KW-0998">Cell outer membrane</keyword>
<dbReference type="InterPro" id="IPR037066">
    <property type="entry name" value="Plug_dom_sf"/>
</dbReference>
<dbReference type="SUPFAM" id="SSF49464">
    <property type="entry name" value="Carboxypeptidase regulatory domain-like"/>
    <property type="match status" value="1"/>
</dbReference>
<comment type="caution">
    <text evidence="13">The sequence shown here is derived from an EMBL/GenBank/DDBJ whole genome shotgun (WGS) entry which is preliminary data.</text>
</comment>
<reference evidence="14" key="1">
    <citation type="submission" date="2016-01" db="EMBL/GenBank/DDBJ databases">
        <authorList>
            <person name="Mitreva M."/>
            <person name="Pepin K.H."/>
            <person name="Mihindukulasuriya K.A."/>
            <person name="Fulton R."/>
            <person name="Fronick C."/>
            <person name="O'Laughlin M."/>
            <person name="Miner T."/>
            <person name="Herter B."/>
            <person name="Rosa B.A."/>
            <person name="Cordes M."/>
            <person name="Tomlinson C."/>
            <person name="Wollam A."/>
            <person name="Palsikar V.B."/>
            <person name="Mardis E.R."/>
            <person name="Wilson R.K."/>
        </authorList>
    </citation>
    <scope>NUCLEOTIDE SEQUENCE [LARGE SCALE GENOMIC DNA]</scope>
    <source>
        <strain evidence="14">KA00683</strain>
    </source>
</reference>
<evidence type="ECO:0000256" key="9">
    <source>
        <dbReference type="RuleBase" id="RU003357"/>
    </source>
</evidence>
<dbReference type="OrthoDB" id="1108421at2"/>
<evidence type="ECO:0000256" key="3">
    <source>
        <dbReference type="ARBA" id="ARBA00022452"/>
    </source>
</evidence>
<evidence type="ECO:0000256" key="6">
    <source>
        <dbReference type="ARBA" id="ARBA00023136"/>
    </source>
</evidence>
<evidence type="ECO:0000256" key="8">
    <source>
        <dbReference type="PROSITE-ProRule" id="PRU01360"/>
    </source>
</evidence>
<dbReference type="InterPro" id="IPR036942">
    <property type="entry name" value="Beta-barrel_TonB_sf"/>
</dbReference>
<keyword evidence="10" id="KW-0732">Signal</keyword>
<evidence type="ECO:0000259" key="11">
    <source>
        <dbReference type="Pfam" id="PF00593"/>
    </source>
</evidence>
<comment type="similarity">
    <text evidence="8 9">Belongs to the TonB-dependent receptor family.</text>
</comment>
<sequence length="1156" mass="128573">MRQPLRIRRRLALGLCLCALGLSTPTEGWSQTPATPTVSVSFKDKDIASILDFIAQNSGYKIEYEPELRTAGYKATVSFDEVTPEKAVEGLLKGTPFIYAVDGKTIRIFRPQQQATAKGQVTGVVKDSRGEGIIGASVRIKGTKLGAQTGIDGAFTINTDKASGELQISYVGYYDNSATFTAGQPVTVVLKENVKSLDGVTVIAYGRRNTQELVGAVSSIKADQLKDAPAPSLQSLLQGQMSGLSVTNQSGSPGGGGTRINIRGISSLNDQGINDGSPLFVVDGVPLSKVSAESTGGINALAGLDPSTIESVEVLKDAASASLYGSRSGNGVVLITTKKGKSGKAEFGLNFSQSVSFLPSTPLQMRGHGERRVHNILAQHQRIGHNDYTTNRYILPRRYGESYGWEPTLDGAYDYFWGNGNVLTKDNQPPASAQDSLNTFYNNDTNWWKYIFQVGRVTSGDFYASGGNDNVRYLVSTGLYDERGIQINSGFKRLSFLSNLDLRLTPKVNAFTRLNLAYNKQQAISGTNIQGLDVDPKETPTVYPGRGSIAEQLTLQKIRDVRARNGMFNARLSVGIDYSPIAGLKFATSASGDAYFSNNHVFRPSYLNSNNLSSVEASRSMVAMIQWENILSYRFNLRDRHNFDLMAGMTTTYDLMENIKGKAAGGPTNKIYEIGDGWPQGRNVEGRDEYLQRVTTDRQEQIMLSYLGRVAYNFDKRYMLEASLRYDGSSVFGRDVRWAAFPSLGAAWAFSKEQFMKDFWFLSFGKIRASWGKSGQKFQEAYLAHGLMEESNSFLGQPGLQPSAMANSHLTWEKSDQYDLGLDLDLFNYRFKVKVDYYYKHSYDLLMQVPTPGNFFISKTTWTNASAISNEGLELDLSADIMRRKDFSWNLRFNIARNWNRFLASYDGKDLGDKVLGRPIYGIYTYKDEGLVQDESAIPYYYDQTGLRVPLSFGSLAYPLRVGGRKIKDQNGDGYINSEDIYYAGSALPKAYGGITNTFTYKRLALNVLLTYTIDQRMMNMVKNGAFLFNKKFGVVMNDFSRATFWQNPGDKTEYPSLEFADDGYTGQFDGDIDTNIERVSYLRLKQLSLSYSLPETWTKRLRMKDVRIYFAGENLLLLTNYSGLDPEIVDPATGKDTGRMYPLNRKLTLGLNLKF</sequence>
<dbReference type="Gene3D" id="2.170.130.10">
    <property type="entry name" value="TonB-dependent receptor, plug domain"/>
    <property type="match status" value="1"/>
</dbReference>
<keyword evidence="5 9" id="KW-0798">TonB box</keyword>
<dbReference type="InterPro" id="IPR012910">
    <property type="entry name" value="Plug_dom"/>
</dbReference>
<evidence type="ECO:0000256" key="1">
    <source>
        <dbReference type="ARBA" id="ARBA00004571"/>
    </source>
</evidence>
<dbReference type="InterPro" id="IPR039426">
    <property type="entry name" value="TonB-dep_rcpt-like"/>
</dbReference>
<dbReference type="Gene3D" id="2.40.170.20">
    <property type="entry name" value="TonB-dependent receptor, beta-barrel domain"/>
    <property type="match status" value="1"/>
</dbReference>
<feature type="signal peptide" evidence="10">
    <location>
        <begin position="1"/>
        <end position="28"/>
    </location>
</feature>
<evidence type="ECO:0000256" key="2">
    <source>
        <dbReference type="ARBA" id="ARBA00022448"/>
    </source>
</evidence>
<evidence type="ECO:0000256" key="7">
    <source>
        <dbReference type="ARBA" id="ARBA00023237"/>
    </source>
</evidence>
<feature type="domain" description="TonB-dependent receptor-like beta-barrel" evidence="11">
    <location>
        <begin position="562"/>
        <end position="1115"/>
    </location>
</feature>
<keyword evidence="2 8" id="KW-0813">Transport</keyword>
<dbReference type="NCBIfam" id="TIGR04056">
    <property type="entry name" value="OMP_RagA_SusC"/>
    <property type="match status" value="1"/>
</dbReference>
<dbReference type="Gene3D" id="2.60.40.1120">
    <property type="entry name" value="Carboxypeptidase-like, regulatory domain"/>
    <property type="match status" value="1"/>
</dbReference>
<name>A0A134B7W7_9PORP</name>
<dbReference type="PROSITE" id="PS00018">
    <property type="entry name" value="EF_HAND_1"/>
    <property type="match status" value="1"/>
</dbReference>
<proteinExistence type="inferred from homology"/>
<dbReference type="InterPro" id="IPR023996">
    <property type="entry name" value="TonB-dep_OMP_SusC/RagA"/>
</dbReference>
<evidence type="ECO:0000256" key="5">
    <source>
        <dbReference type="ARBA" id="ARBA00023077"/>
    </source>
</evidence>
<feature type="chain" id="PRO_5007462191" evidence="10">
    <location>
        <begin position="29"/>
        <end position="1156"/>
    </location>
</feature>
<dbReference type="AlphaFoldDB" id="A0A134B7W7"/>
<dbReference type="Pfam" id="PF00593">
    <property type="entry name" value="TonB_dep_Rec_b-barrel"/>
    <property type="match status" value="1"/>
</dbReference>
<evidence type="ECO:0000259" key="12">
    <source>
        <dbReference type="Pfam" id="PF07715"/>
    </source>
</evidence>
<dbReference type="InterPro" id="IPR023997">
    <property type="entry name" value="TonB-dep_OMP_SusC/RagA_CS"/>
</dbReference>
<keyword evidence="3 8" id="KW-1134">Transmembrane beta strand</keyword>
<keyword evidence="13" id="KW-0675">Receptor</keyword>
<dbReference type="STRING" id="322095.HMPREF3185_01197"/>
<dbReference type="Proteomes" id="UP000070224">
    <property type="component" value="Unassembled WGS sequence"/>
</dbReference>
<protein>
    <submittedName>
        <fullName evidence="13">TonB-dependent receptor plug domain protein</fullName>
    </submittedName>
</protein>
<accession>A0A134B7W7</accession>
<dbReference type="EMBL" id="LSDK01000080">
    <property type="protein sequence ID" value="KXB76035.1"/>
    <property type="molecule type" value="Genomic_DNA"/>
</dbReference>
<dbReference type="RefSeq" id="WP_060935482.1">
    <property type="nucleotide sequence ID" value="NZ_KQ960446.1"/>
</dbReference>
<evidence type="ECO:0000313" key="13">
    <source>
        <dbReference type="EMBL" id="KXB76035.1"/>
    </source>
</evidence>
<dbReference type="NCBIfam" id="TIGR04057">
    <property type="entry name" value="SusC_RagA_signa"/>
    <property type="match status" value="1"/>
</dbReference>
<dbReference type="Pfam" id="PF07715">
    <property type="entry name" value="Plug"/>
    <property type="match status" value="1"/>
</dbReference>
<dbReference type="InterPro" id="IPR018247">
    <property type="entry name" value="EF_Hand_1_Ca_BS"/>
</dbReference>
<evidence type="ECO:0000313" key="14">
    <source>
        <dbReference type="Proteomes" id="UP000070224"/>
    </source>
</evidence>
<comment type="subcellular location">
    <subcellularLocation>
        <location evidence="1 8">Cell outer membrane</location>
        <topology evidence="1 8">Multi-pass membrane protein</topology>
    </subcellularLocation>
</comment>
<dbReference type="PATRIC" id="fig|322095.3.peg.1181"/>
<feature type="domain" description="TonB-dependent receptor plug" evidence="12">
    <location>
        <begin position="211"/>
        <end position="332"/>
    </location>
</feature>
<dbReference type="InterPro" id="IPR008969">
    <property type="entry name" value="CarboxyPept-like_regulatory"/>
</dbReference>
<dbReference type="Pfam" id="PF13715">
    <property type="entry name" value="CarbopepD_reg_2"/>
    <property type="match status" value="1"/>
</dbReference>
<keyword evidence="4 8" id="KW-0812">Transmembrane</keyword>
<organism evidence="13 14">
    <name type="scientific">Porphyromonas somerae</name>
    <dbReference type="NCBI Taxonomy" id="322095"/>
    <lineage>
        <taxon>Bacteria</taxon>
        <taxon>Pseudomonadati</taxon>
        <taxon>Bacteroidota</taxon>
        <taxon>Bacteroidia</taxon>
        <taxon>Bacteroidales</taxon>
        <taxon>Porphyromonadaceae</taxon>
        <taxon>Porphyromonas</taxon>
    </lineage>
</organism>
<evidence type="ECO:0000256" key="4">
    <source>
        <dbReference type="ARBA" id="ARBA00022692"/>
    </source>
</evidence>
<dbReference type="SUPFAM" id="SSF56935">
    <property type="entry name" value="Porins"/>
    <property type="match status" value="1"/>
</dbReference>
<gene>
    <name evidence="13" type="ORF">HMPREF3185_01197</name>
</gene>
<dbReference type="InterPro" id="IPR000531">
    <property type="entry name" value="Beta-barrel_TonB"/>
</dbReference>
<dbReference type="GO" id="GO:0009279">
    <property type="term" value="C:cell outer membrane"/>
    <property type="evidence" value="ECO:0007669"/>
    <property type="project" value="UniProtKB-SubCell"/>
</dbReference>
<evidence type="ECO:0000256" key="10">
    <source>
        <dbReference type="SAM" id="SignalP"/>
    </source>
</evidence>
<keyword evidence="14" id="KW-1185">Reference proteome</keyword>
<keyword evidence="6 8" id="KW-0472">Membrane</keyword>